<feature type="compositionally biased region" description="Polar residues" evidence="2">
    <location>
        <begin position="447"/>
        <end position="456"/>
    </location>
</feature>
<feature type="coiled-coil region" evidence="1">
    <location>
        <begin position="158"/>
        <end position="329"/>
    </location>
</feature>
<feature type="coiled-coil region" evidence="1">
    <location>
        <begin position="72"/>
        <end position="127"/>
    </location>
</feature>
<protein>
    <submittedName>
        <fullName evidence="3">Uncharacterized protein</fullName>
    </submittedName>
</protein>
<feature type="compositionally biased region" description="Polar residues" evidence="2">
    <location>
        <begin position="554"/>
        <end position="565"/>
    </location>
</feature>
<keyword evidence="4" id="KW-1185">Reference proteome</keyword>
<feature type="region of interest" description="Disordered" evidence="2">
    <location>
        <begin position="495"/>
        <end position="635"/>
    </location>
</feature>
<name>A0A367KMU1_RHIST</name>
<keyword evidence="1" id="KW-0175">Coiled coil</keyword>
<dbReference type="AlphaFoldDB" id="A0A367KMU1"/>
<dbReference type="OrthoDB" id="2258064at2759"/>
<feature type="non-terminal residue" evidence="3">
    <location>
        <position position="1"/>
    </location>
</feature>
<feature type="compositionally biased region" description="Pro residues" evidence="2">
    <location>
        <begin position="501"/>
        <end position="517"/>
    </location>
</feature>
<comment type="caution">
    <text evidence="3">The sequence shown here is derived from an EMBL/GenBank/DDBJ whole genome shotgun (WGS) entry which is preliminary data.</text>
</comment>
<dbReference type="Proteomes" id="UP000253551">
    <property type="component" value="Unassembled WGS sequence"/>
</dbReference>
<sequence length="635" mass="72484">SKDEPLLARSSMSSIKSKEEEEAVNTQSSVSSVKSKQEDKECVVSGGFLSSSKSTKSTDEHEMEAASLWFQAETLKTQLAQSNARLTRANEDIEFYKRQLEVSGQSVATVTEEKEKELRQLAELILKQDQLLIEYDLHLQELKQQSDNTSESKTQEDMIALRQELELLYKQKDQMEGTIVSLRAELEMSYSQMRLMMVVSTEIQNEFQSYKEKMNDHTAQIKKAVAEATAHHEQELEQLRQQIITLTELLHTKEQSGHQEAELREHIETLTEQLHVKEKASEDHDTALEALREQIIALTTMLHKKDKAVQDLENQLKTQKRTMDAQVMELTQTVLEKDSLLMEYMNNSSQQEKRISASDNFFHTTQQQQQDVHEARLQMAQVRQYIDEDDDHIIHRHSFHSQHMVTTDNTTSHHAPHSPADTISSHVSYSSEDEEQQEKRAEIKHFSYSSVQSPSRPISLVSGEQLSAEEGNRRISQRLSGDGSIPARFSLVKETNSASWPMPPPTPPPSEPLPPVPVMEKSMEENSAVSNSTIPPPRRARSKTMARSEAPQVSAYTTSIHQTNDLPRIMPEAQSEKQEEESAPIPPPRKDHLPSLLQEQQEEPHTKWMDDPESEEDDLWCDPKPHQEWGTATAM</sequence>
<evidence type="ECO:0000313" key="3">
    <source>
        <dbReference type="EMBL" id="RCI03471.1"/>
    </source>
</evidence>
<accession>A0A367KMU1</accession>
<evidence type="ECO:0000256" key="1">
    <source>
        <dbReference type="SAM" id="Coils"/>
    </source>
</evidence>
<organism evidence="3 4">
    <name type="scientific">Rhizopus stolonifer</name>
    <name type="common">Rhizopus nigricans</name>
    <dbReference type="NCBI Taxonomy" id="4846"/>
    <lineage>
        <taxon>Eukaryota</taxon>
        <taxon>Fungi</taxon>
        <taxon>Fungi incertae sedis</taxon>
        <taxon>Mucoromycota</taxon>
        <taxon>Mucoromycotina</taxon>
        <taxon>Mucoromycetes</taxon>
        <taxon>Mucorales</taxon>
        <taxon>Mucorineae</taxon>
        <taxon>Rhizopodaceae</taxon>
        <taxon>Rhizopus</taxon>
    </lineage>
</organism>
<dbReference type="EMBL" id="PJQM01001004">
    <property type="protein sequence ID" value="RCI03471.1"/>
    <property type="molecule type" value="Genomic_DNA"/>
</dbReference>
<evidence type="ECO:0000256" key="2">
    <source>
        <dbReference type="SAM" id="MobiDB-lite"/>
    </source>
</evidence>
<feature type="region of interest" description="Disordered" evidence="2">
    <location>
        <begin position="1"/>
        <end position="41"/>
    </location>
</feature>
<evidence type="ECO:0000313" key="4">
    <source>
        <dbReference type="Proteomes" id="UP000253551"/>
    </source>
</evidence>
<gene>
    <name evidence="3" type="ORF">CU098_000954</name>
</gene>
<feature type="compositionally biased region" description="Polar residues" evidence="2">
    <location>
        <begin position="421"/>
        <end position="430"/>
    </location>
</feature>
<proteinExistence type="predicted"/>
<reference evidence="3 4" key="1">
    <citation type="journal article" date="2018" name="G3 (Bethesda)">
        <title>Phylogenetic and Phylogenomic Definition of Rhizopus Species.</title>
        <authorList>
            <person name="Gryganskyi A.P."/>
            <person name="Golan J."/>
            <person name="Dolatabadi S."/>
            <person name="Mondo S."/>
            <person name="Robb S."/>
            <person name="Idnurm A."/>
            <person name="Muszewska A."/>
            <person name="Steczkiewicz K."/>
            <person name="Masonjones S."/>
            <person name="Liao H.L."/>
            <person name="Gajdeczka M.T."/>
            <person name="Anike F."/>
            <person name="Vuek A."/>
            <person name="Anishchenko I.M."/>
            <person name="Voigt K."/>
            <person name="de Hoog G.S."/>
            <person name="Smith M.E."/>
            <person name="Heitman J."/>
            <person name="Vilgalys R."/>
            <person name="Stajich J.E."/>
        </authorList>
    </citation>
    <scope>NUCLEOTIDE SEQUENCE [LARGE SCALE GENOMIC DNA]</scope>
    <source>
        <strain evidence="3 4">LSU 92-RS-03</strain>
    </source>
</reference>
<feature type="region of interest" description="Disordered" evidence="2">
    <location>
        <begin position="405"/>
        <end position="483"/>
    </location>
</feature>
<feature type="compositionally biased region" description="Acidic residues" evidence="2">
    <location>
        <begin position="611"/>
        <end position="620"/>
    </location>
</feature>
<dbReference type="STRING" id="4846.A0A367KMU1"/>